<feature type="transmembrane region" description="Helical" evidence="2">
    <location>
        <begin position="456"/>
        <end position="489"/>
    </location>
</feature>
<accession>A0A1E7FA75</accession>
<sequence length="542" mass="60386">MNGETFFIDPELVVIFGFRSTISLVGLITGVVGYWLSERKWDNEGSSALKPDRNNDGIENNNNNDEAGESGGTGVYLEMNNNDPNKVVGYNFHNNGARDLVRVRTDDSNDNNRYHPGESATKNTENIQSIEAAKFYGTPEVVRAHLYTAYPLPKLMIVGLCIWNISFLLDPSIGGIRFYANFCNISSFLLSATLGPIWAFLWRNATLERDIETKKRIALSFVVLSLLLCVVTIVDPMVSAPWYFNVFGVFFILASSVVFSLSRKMGFTSWDLKGKPKTNTNVYVQNLGPLLLIFGVFLFWVGTNAVSMADLNQNYIPFWTTNTRGCFVFIAGMILIVPGTLALDLAFDEGSLPVVPGFRDVIVYRLDGNTFTELIQKKFTKFDLSWMARLLETPLLGSIGWLLMGLCSFLPFGVTELTIQKFCTMAVCFSVAAVQFLLVTPALWKSDEKAYTKWIYVYYGLMASLGICIGVASGIALLLSIFAIGLILAGQRKDMYDERKRGHMWLTGTPPTINPDPQVYGLGQPIYLLGWIMLCTAMSIPM</sequence>
<feature type="transmembrane region" description="Helical" evidence="2">
    <location>
        <begin position="185"/>
        <end position="205"/>
    </location>
</feature>
<keyword evidence="4" id="KW-1185">Reference proteome</keyword>
<feature type="transmembrane region" description="Helical" evidence="2">
    <location>
        <begin position="322"/>
        <end position="343"/>
    </location>
</feature>
<dbReference type="KEGG" id="fcy:FRACYDRAFT_261490"/>
<evidence type="ECO:0000313" key="3">
    <source>
        <dbReference type="EMBL" id="OEU15039.1"/>
    </source>
</evidence>
<dbReference type="EMBL" id="KV784359">
    <property type="protein sequence ID" value="OEU15039.1"/>
    <property type="molecule type" value="Genomic_DNA"/>
</dbReference>
<name>A0A1E7FA75_9STRA</name>
<feature type="transmembrane region" description="Helical" evidence="2">
    <location>
        <begin position="240"/>
        <end position="261"/>
    </location>
</feature>
<gene>
    <name evidence="3" type="ORF">FRACYDRAFT_261490</name>
</gene>
<feature type="transmembrane region" description="Helical" evidence="2">
    <location>
        <begin position="217"/>
        <end position="234"/>
    </location>
</feature>
<feature type="transmembrane region" description="Helical" evidence="2">
    <location>
        <begin position="419"/>
        <end position="444"/>
    </location>
</feature>
<feature type="region of interest" description="Disordered" evidence="1">
    <location>
        <begin position="44"/>
        <end position="71"/>
    </location>
</feature>
<evidence type="ECO:0000256" key="1">
    <source>
        <dbReference type="SAM" id="MobiDB-lite"/>
    </source>
</evidence>
<feature type="transmembrane region" description="Helical" evidence="2">
    <location>
        <begin position="282"/>
        <end position="302"/>
    </location>
</feature>
<keyword evidence="2" id="KW-0472">Membrane</keyword>
<evidence type="ECO:0000256" key="2">
    <source>
        <dbReference type="SAM" id="Phobius"/>
    </source>
</evidence>
<keyword evidence="2" id="KW-0812">Transmembrane</keyword>
<dbReference type="AlphaFoldDB" id="A0A1E7FA75"/>
<feature type="transmembrane region" description="Helical" evidence="2">
    <location>
        <begin position="12"/>
        <end position="36"/>
    </location>
</feature>
<dbReference type="InParanoid" id="A0A1E7FA75"/>
<reference evidence="3 4" key="1">
    <citation type="submission" date="2016-09" db="EMBL/GenBank/DDBJ databases">
        <title>Extensive genetic diversity and differential bi-allelic expression allows diatom success in the polar Southern Ocean.</title>
        <authorList>
            <consortium name="DOE Joint Genome Institute"/>
            <person name="Mock T."/>
            <person name="Otillar R.P."/>
            <person name="Strauss J."/>
            <person name="Dupont C."/>
            <person name="Frickenhaus S."/>
            <person name="Maumus F."/>
            <person name="Mcmullan M."/>
            <person name="Sanges R."/>
            <person name="Schmutz J."/>
            <person name="Toseland A."/>
            <person name="Valas R."/>
            <person name="Veluchamy A."/>
            <person name="Ward B.J."/>
            <person name="Allen A."/>
            <person name="Barry K."/>
            <person name="Falciatore A."/>
            <person name="Ferrante M."/>
            <person name="Fortunato A.E."/>
            <person name="Gloeckner G."/>
            <person name="Gruber A."/>
            <person name="Hipkin R."/>
            <person name="Janech M."/>
            <person name="Kroth P."/>
            <person name="Leese F."/>
            <person name="Lindquist E."/>
            <person name="Lyon B.R."/>
            <person name="Martin J."/>
            <person name="Mayer C."/>
            <person name="Parker M."/>
            <person name="Quesneville H."/>
            <person name="Raymond J."/>
            <person name="Uhlig C."/>
            <person name="Valentin K.U."/>
            <person name="Worden A.Z."/>
            <person name="Armbrust E.V."/>
            <person name="Bowler C."/>
            <person name="Green B."/>
            <person name="Moulton V."/>
            <person name="Van Oosterhout C."/>
            <person name="Grigoriev I."/>
        </authorList>
    </citation>
    <scope>NUCLEOTIDE SEQUENCE [LARGE SCALE GENOMIC DNA]</scope>
    <source>
        <strain evidence="3 4">CCMP1102</strain>
    </source>
</reference>
<proteinExistence type="predicted"/>
<feature type="transmembrane region" description="Helical" evidence="2">
    <location>
        <begin position="395"/>
        <end position="413"/>
    </location>
</feature>
<organism evidence="3 4">
    <name type="scientific">Fragilariopsis cylindrus CCMP1102</name>
    <dbReference type="NCBI Taxonomy" id="635003"/>
    <lineage>
        <taxon>Eukaryota</taxon>
        <taxon>Sar</taxon>
        <taxon>Stramenopiles</taxon>
        <taxon>Ochrophyta</taxon>
        <taxon>Bacillariophyta</taxon>
        <taxon>Bacillariophyceae</taxon>
        <taxon>Bacillariophycidae</taxon>
        <taxon>Bacillariales</taxon>
        <taxon>Bacillariaceae</taxon>
        <taxon>Fragilariopsis</taxon>
    </lineage>
</organism>
<dbReference type="Proteomes" id="UP000095751">
    <property type="component" value="Unassembled WGS sequence"/>
</dbReference>
<keyword evidence="2" id="KW-1133">Transmembrane helix</keyword>
<evidence type="ECO:0000313" key="4">
    <source>
        <dbReference type="Proteomes" id="UP000095751"/>
    </source>
</evidence>
<dbReference type="OrthoDB" id="50185at2759"/>
<protein>
    <submittedName>
        <fullName evidence="3">Uncharacterized protein</fullName>
    </submittedName>
</protein>